<dbReference type="EMBL" id="HBHR01014653">
    <property type="protein sequence ID" value="CAD9865952.1"/>
    <property type="molecule type" value="Transcribed_RNA"/>
</dbReference>
<feature type="transmembrane region" description="Helical" evidence="1">
    <location>
        <begin position="125"/>
        <end position="146"/>
    </location>
</feature>
<keyword evidence="1" id="KW-0472">Membrane</keyword>
<feature type="transmembrane region" description="Helical" evidence="1">
    <location>
        <begin position="83"/>
        <end position="105"/>
    </location>
</feature>
<organism evidence="2">
    <name type="scientific">Fibrocapsa japonica</name>
    <dbReference type="NCBI Taxonomy" id="94617"/>
    <lineage>
        <taxon>Eukaryota</taxon>
        <taxon>Sar</taxon>
        <taxon>Stramenopiles</taxon>
        <taxon>Ochrophyta</taxon>
        <taxon>Raphidophyceae</taxon>
        <taxon>Chattonellales</taxon>
        <taxon>Chattonellaceae</taxon>
        <taxon>Fibrocapsa</taxon>
    </lineage>
</organism>
<keyword evidence="1" id="KW-1133">Transmembrane helix</keyword>
<feature type="transmembrane region" description="Helical" evidence="1">
    <location>
        <begin position="53"/>
        <end position="76"/>
    </location>
</feature>
<feature type="transmembrane region" description="Helical" evidence="1">
    <location>
        <begin position="24"/>
        <end position="47"/>
    </location>
</feature>
<dbReference type="AlphaFoldDB" id="A0A7S2V157"/>
<sequence length="169" mass="18187">MGSFHDTLCGPCAKNARKTITYTWFTSLAFVAIAFIIACVATSRISAEGDNRALGFAAIWTVLLMVALGIGGSLVMKKFQTSLAIGFFLGVVIMMSQQCLILFAIFAGRAGATDSESESSADKGMASFCFFLFLIYGFFASVLGYFRKDLIRDADAMSADESQMPPQGM</sequence>
<protein>
    <submittedName>
        <fullName evidence="2">Uncharacterized protein</fullName>
    </submittedName>
</protein>
<evidence type="ECO:0000313" key="2">
    <source>
        <dbReference type="EMBL" id="CAD9865952.1"/>
    </source>
</evidence>
<keyword evidence="1" id="KW-0812">Transmembrane</keyword>
<accession>A0A7S2V157</accession>
<name>A0A7S2V157_9STRA</name>
<gene>
    <name evidence="2" type="ORF">FJAP1339_LOCUS7279</name>
</gene>
<evidence type="ECO:0000256" key="1">
    <source>
        <dbReference type="SAM" id="Phobius"/>
    </source>
</evidence>
<reference evidence="2" key="1">
    <citation type="submission" date="2021-01" db="EMBL/GenBank/DDBJ databases">
        <authorList>
            <person name="Corre E."/>
            <person name="Pelletier E."/>
            <person name="Niang G."/>
            <person name="Scheremetjew M."/>
            <person name="Finn R."/>
            <person name="Kale V."/>
            <person name="Holt S."/>
            <person name="Cochrane G."/>
            <person name="Meng A."/>
            <person name="Brown T."/>
            <person name="Cohen L."/>
        </authorList>
    </citation>
    <scope>NUCLEOTIDE SEQUENCE</scope>
    <source>
        <strain evidence="2">CCMP1661</strain>
    </source>
</reference>
<proteinExistence type="predicted"/>